<feature type="transmembrane region" description="Helical" evidence="5">
    <location>
        <begin position="249"/>
        <end position="269"/>
    </location>
</feature>
<feature type="transmembrane region" description="Helical" evidence="5">
    <location>
        <begin position="184"/>
        <end position="209"/>
    </location>
</feature>
<feature type="transmembrane region" description="Helical" evidence="5">
    <location>
        <begin position="38"/>
        <end position="59"/>
    </location>
</feature>
<accession>A0ABX0A729</accession>
<comment type="subcellular location">
    <subcellularLocation>
        <location evidence="1">Membrane</location>
        <topology evidence="1">Multi-pass membrane protein</topology>
    </subcellularLocation>
</comment>
<dbReference type="RefSeq" id="WP_161919794.1">
    <property type="nucleotide sequence ID" value="NZ_JAACYS010000011.1"/>
</dbReference>
<gene>
    <name evidence="7" type="primary">ccsA</name>
    <name evidence="7" type="ORF">GW534_04115</name>
</gene>
<feature type="transmembrane region" description="Helical" evidence="5">
    <location>
        <begin position="12"/>
        <end position="31"/>
    </location>
</feature>
<dbReference type="Proteomes" id="UP000743899">
    <property type="component" value="Unassembled WGS sequence"/>
</dbReference>
<dbReference type="Pfam" id="PF01578">
    <property type="entry name" value="Cytochrom_C_asm"/>
    <property type="match status" value="1"/>
</dbReference>
<dbReference type="InterPro" id="IPR045062">
    <property type="entry name" value="Cyt_c_biogenesis_CcsA/CcmC"/>
</dbReference>
<dbReference type="EMBL" id="JAACYS010000011">
    <property type="protein sequence ID" value="NCU16957.1"/>
    <property type="molecule type" value="Genomic_DNA"/>
</dbReference>
<comment type="caution">
    <text evidence="7">The sequence shown here is derived from an EMBL/GenBank/DDBJ whole genome shotgun (WGS) entry which is preliminary data.</text>
</comment>
<dbReference type="InterPro" id="IPR002541">
    <property type="entry name" value="Cyt_c_assembly"/>
</dbReference>
<sequence>MTENFLARMQEGMVLLYAFSLISFYIDFLLHNRKAKKIAFWLLYVVWLLQTILVIDFYIRTGRLPLLSLEQGLYFYSWLLITFTIFVTRIWKIEFIAFFTNLLGFIIVVIYTFAPFQWQETAVSGQLISELLFIHIFLSILAYVVFSLSCTFSLLYLIQYQLLKKKKWRKRLMRLNDLMMLEKFASILIVVGLPIFTIGIILGLQWAFLKIPTLQILDAKIIGSFLIIIIYSVIVYLKLRKDIAGKKLAYYNISAFLVVLINFFLFGNFSSFHF</sequence>
<feature type="domain" description="Cytochrome c assembly protein" evidence="6">
    <location>
        <begin position="67"/>
        <end position="266"/>
    </location>
</feature>
<keyword evidence="2 5" id="KW-0812">Transmembrane</keyword>
<evidence type="ECO:0000313" key="8">
    <source>
        <dbReference type="Proteomes" id="UP000743899"/>
    </source>
</evidence>
<feature type="transmembrane region" description="Helical" evidence="5">
    <location>
        <begin position="134"/>
        <end position="163"/>
    </location>
</feature>
<feature type="transmembrane region" description="Helical" evidence="5">
    <location>
        <begin position="95"/>
        <end position="114"/>
    </location>
</feature>
<feature type="transmembrane region" description="Helical" evidence="5">
    <location>
        <begin position="221"/>
        <end position="237"/>
    </location>
</feature>
<evidence type="ECO:0000256" key="1">
    <source>
        <dbReference type="ARBA" id="ARBA00004141"/>
    </source>
</evidence>
<evidence type="ECO:0000313" key="7">
    <source>
        <dbReference type="EMBL" id="NCU16957.1"/>
    </source>
</evidence>
<evidence type="ECO:0000256" key="3">
    <source>
        <dbReference type="ARBA" id="ARBA00022989"/>
    </source>
</evidence>
<organism evidence="7 8">
    <name type="scientific">Pallidibacillus pasinlerensis</name>
    <dbReference type="NCBI Taxonomy" id="2703818"/>
    <lineage>
        <taxon>Bacteria</taxon>
        <taxon>Bacillati</taxon>
        <taxon>Bacillota</taxon>
        <taxon>Bacilli</taxon>
        <taxon>Bacillales</taxon>
        <taxon>Bacillaceae</taxon>
        <taxon>Pallidibacillus</taxon>
    </lineage>
</organism>
<dbReference type="PANTHER" id="PTHR30071:SF15">
    <property type="entry name" value="PROTEIN HEMX"/>
    <property type="match status" value="1"/>
</dbReference>
<keyword evidence="4 5" id="KW-0472">Membrane</keyword>
<keyword evidence="8" id="KW-1185">Reference proteome</keyword>
<feature type="transmembrane region" description="Helical" evidence="5">
    <location>
        <begin position="71"/>
        <end position="88"/>
    </location>
</feature>
<keyword evidence="3 5" id="KW-1133">Transmembrane helix</keyword>
<evidence type="ECO:0000256" key="4">
    <source>
        <dbReference type="ARBA" id="ARBA00023136"/>
    </source>
</evidence>
<name>A0ABX0A729_9BACI</name>
<evidence type="ECO:0000259" key="6">
    <source>
        <dbReference type="Pfam" id="PF01578"/>
    </source>
</evidence>
<protein>
    <submittedName>
        <fullName evidence="7">Cytochrome c biogenesis protein CcsA</fullName>
    </submittedName>
</protein>
<proteinExistence type="predicted"/>
<reference evidence="7 8" key="1">
    <citation type="submission" date="2020-01" db="EMBL/GenBank/DDBJ databases">
        <title>A novel Bacillus sp. from Pasinler.</title>
        <authorList>
            <person name="Adiguzel A."/>
            <person name="Ay H."/>
            <person name="Baltaci M.O."/>
        </authorList>
    </citation>
    <scope>NUCLEOTIDE SEQUENCE [LARGE SCALE GENOMIC DNA]</scope>
    <source>
        <strain evidence="7 8">P1</strain>
    </source>
</reference>
<evidence type="ECO:0000256" key="2">
    <source>
        <dbReference type="ARBA" id="ARBA00022692"/>
    </source>
</evidence>
<evidence type="ECO:0000256" key="5">
    <source>
        <dbReference type="SAM" id="Phobius"/>
    </source>
</evidence>
<dbReference type="PANTHER" id="PTHR30071">
    <property type="entry name" value="HEME EXPORTER PROTEIN C"/>
    <property type="match status" value="1"/>
</dbReference>